<dbReference type="Gene3D" id="3.40.50.150">
    <property type="entry name" value="Vaccinia Virus protein VP39"/>
    <property type="match status" value="1"/>
</dbReference>
<dbReference type="InterPro" id="IPR051038">
    <property type="entry name" value="RMT2/GAMT_Mtase"/>
</dbReference>
<dbReference type="PROSITE" id="PS51559">
    <property type="entry name" value="SAM_RMT2"/>
    <property type="match status" value="1"/>
</dbReference>
<gene>
    <name evidence="5" type="ORF">MMYC01_204569</name>
</gene>
<dbReference type="GO" id="GO:0019702">
    <property type="term" value="F:protein arginine N5-methyltransferase activity"/>
    <property type="evidence" value="ECO:0007669"/>
    <property type="project" value="TreeGrafter"/>
</dbReference>
<sequence length="626" mass="69930">MGIIDTLFAETKPARHHIIEVHPGVLEHISSPGSKFGSSWEESGPEPGAFKVYRGKWQEVCQQLLREGQIYDAIYFDTFGEDYSQLRMFFTEFIPGLLDSRGVFGFFNGLGADRLICYDVYTKVAELHLVDAGLDVEWQVVTVDMSQLAEAGKGEWEGVKRRYWTLDKYRLPVCTFLGRAPIAPQANPRIPGLLKGDAERLLQFEQEERLAGTLAFLSGVSDDPSHVIALCIEELTGGKGVRIVVAINKKGPDAGNDVLERIKKGLENIFSHLSRINNEEYASLEGQVFRAIVDMCENRILGRIASQRPDATYTKKWKTFFGATVQQAIDAARDHGNKGIFKKDIESFTSAASLLLQQLARLEVCKTKDVIRHIKAVIRAAYRLNKTSDFDKIFSGIGARQLDPNTRTAFIRRLGKLARYLECALYLLELAKKKCRLFKRTAITTVSLDPKLFSRSVEMPADCRLTTCLARCQRDSSIVYDARDICRRLNTNPGKKGSDFMSTVKKVLGESRVHAEPVSILFAAHIRTKIPTYTTETGLITVLPEFLASLTFRRPLGTETDTRVQLHWLPADRAAAFYVARPRGFIPLETMDKGVEVEVGNGDGVYLAYGGEVVAVEAFRGVAASR</sequence>
<dbReference type="PANTHER" id="PTHR32379">
    <property type="entry name" value="GUANIDINOACETATE N-METHYLTRANSFERASE"/>
    <property type="match status" value="1"/>
</dbReference>
<evidence type="ECO:0000259" key="4">
    <source>
        <dbReference type="PROSITE" id="PS51559"/>
    </source>
</evidence>
<dbReference type="GO" id="GO:0032259">
    <property type="term" value="P:methylation"/>
    <property type="evidence" value="ECO:0007669"/>
    <property type="project" value="UniProtKB-KW"/>
</dbReference>
<keyword evidence="3" id="KW-0949">S-adenosyl-L-methionine</keyword>
<reference evidence="5 6" key="1">
    <citation type="journal article" date="2016" name="Genome Announc.">
        <title>Genome Sequence of Madurella mycetomatis mm55, Isolated from a Human Mycetoma Case in Sudan.</title>
        <authorList>
            <person name="Smit S."/>
            <person name="Derks M.F."/>
            <person name="Bervoets S."/>
            <person name="Fahal A."/>
            <person name="van Leeuwen W."/>
            <person name="van Belkum A."/>
            <person name="van de Sande W.W."/>
        </authorList>
    </citation>
    <scope>NUCLEOTIDE SEQUENCE [LARGE SCALE GENOMIC DNA]</scope>
    <source>
        <strain evidence="6">mm55</strain>
    </source>
</reference>
<proteinExistence type="predicted"/>
<dbReference type="InterPro" id="IPR026480">
    <property type="entry name" value="RMT2_dom"/>
</dbReference>
<evidence type="ECO:0000256" key="1">
    <source>
        <dbReference type="ARBA" id="ARBA00022603"/>
    </source>
</evidence>
<dbReference type="InterPro" id="IPR029063">
    <property type="entry name" value="SAM-dependent_MTases_sf"/>
</dbReference>
<dbReference type="PANTHER" id="PTHR32379:SF1">
    <property type="entry name" value="GUANIDINOACETATE N-METHYLTRANSFERASE"/>
    <property type="match status" value="1"/>
</dbReference>
<dbReference type="STRING" id="100816.A0A175W4P0"/>
<keyword evidence="1" id="KW-0489">Methyltransferase</keyword>
<dbReference type="GO" id="GO:0005737">
    <property type="term" value="C:cytoplasm"/>
    <property type="evidence" value="ECO:0007669"/>
    <property type="project" value="TreeGrafter"/>
</dbReference>
<comment type="caution">
    <text evidence="5">The sequence shown here is derived from an EMBL/GenBank/DDBJ whole genome shotgun (WGS) entry which is preliminary data.</text>
</comment>
<evidence type="ECO:0000256" key="2">
    <source>
        <dbReference type="ARBA" id="ARBA00022679"/>
    </source>
</evidence>
<evidence type="ECO:0000256" key="3">
    <source>
        <dbReference type="ARBA" id="ARBA00022691"/>
    </source>
</evidence>
<dbReference type="EMBL" id="LCTW02000110">
    <property type="protein sequence ID" value="KXX78698.1"/>
    <property type="molecule type" value="Genomic_DNA"/>
</dbReference>
<evidence type="ECO:0000313" key="6">
    <source>
        <dbReference type="Proteomes" id="UP000078237"/>
    </source>
</evidence>
<keyword evidence="2" id="KW-0808">Transferase</keyword>
<dbReference type="AlphaFoldDB" id="A0A175W4P0"/>
<protein>
    <submittedName>
        <fullName evidence="5">Protein arginine N-methyltransferase 2</fullName>
    </submittedName>
</protein>
<dbReference type="VEuPathDB" id="FungiDB:MMYC01_204569"/>
<feature type="domain" description="RMT2" evidence="4">
    <location>
        <begin position="1"/>
        <end position="179"/>
    </location>
</feature>
<accession>A0A175W4P0</accession>
<dbReference type="Proteomes" id="UP000078237">
    <property type="component" value="Unassembled WGS sequence"/>
</dbReference>
<evidence type="ECO:0000313" key="5">
    <source>
        <dbReference type="EMBL" id="KXX78698.1"/>
    </source>
</evidence>
<organism evidence="5 6">
    <name type="scientific">Madurella mycetomatis</name>
    <dbReference type="NCBI Taxonomy" id="100816"/>
    <lineage>
        <taxon>Eukaryota</taxon>
        <taxon>Fungi</taxon>
        <taxon>Dikarya</taxon>
        <taxon>Ascomycota</taxon>
        <taxon>Pezizomycotina</taxon>
        <taxon>Sordariomycetes</taxon>
        <taxon>Sordariomycetidae</taxon>
        <taxon>Sordariales</taxon>
        <taxon>Sordariales incertae sedis</taxon>
        <taxon>Madurella</taxon>
    </lineage>
</organism>
<dbReference type="OrthoDB" id="19014at2759"/>
<keyword evidence="6" id="KW-1185">Reference proteome</keyword>
<name>A0A175W4P0_9PEZI</name>
<dbReference type="GO" id="GO:0005634">
    <property type="term" value="C:nucleus"/>
    <property type="evidence" value="ECO:0007669"/>
    <property type="project" value="TreeGrafter"/>
</dbReference>
<dbReference type="SUPFAM" id="SSF53335">
    <property type="entry name" value="S-adenosyl-L-methionine-dependent methyltransferases"/>
    <property type="match status" value="1"/>
</dbReference>